<accession>A0A812M1R8</accession>
<dbReference type="Gene3D" id="1.25.40.20">
    <property type="entry name" value="Ankyrin repeat-containing domain"/>
    <property type="match status" value="2"/>
</dbReference>
<dbReference type="SUPFAM" id="SSF48403">
    <property type="entry name" value="Ankyrin repeat"/>
    <property type="match status" value="1"/>
</dbReference>
<dbReference type="PROSITE" id="PS50297">
    <property type="entry name" value="ANK_REP_REGION"/>
    <property type="match status" value="2"/>
</dbReference>
<dbReference type="Pfam" id="PF00023">
    <property type="entry name" value="Ank"/>
    <property type="match status" value="1"/>
</dbReference>
<feature type="repeat" description="ANK" evidence="3">
    <location>
        <begin position="411"/>
        <end position="443"/>
    </location>
</feature>
<keyword evidence="2 3" id="KW-0040">ANK repeat</keyword>
<gene>
    <name evidence="5" type="primary">Ank2</name>
    <name evidence="5" type="ORF">SNAT2548_LOCUS12346</name>
</gene>
<keyword evidence="1" id="KW-0677">Repeat</keyword>
<feature type="transmembrane region" description="Helical" evidence="4">
    <location>
        <begin position="1026"/>
        <end position="1052"/>
    </location>
</feature>
<keyword evidence="4" id="KW-1133">Transmembrane helix</keyword>
<dbReference type="Pfam" id="PF12796">
    <property type="entry name" value="Ank_2"/>
    <property type="match status" value="2"/>
</dbReference>
<proteinExistence type="predicted"/>
<dbReference type="OrthoDB" id="1847170at2759"/>
<dbReference type="EMBL" id="CAJNDS010001180">
    <property type="protein sequence ID" value="CAE7250739.1"/>
    <property type="molecule type" value="Genomic_DNA"/>
</dbReference>
<sequence length="1175" mass="130315">MGFGQVEEQTRKMLDLMHFDCNAALNNFFGAWSPEKKHWCCTKQGKGCEGSRPPAVDAGPGMVWKRTQVNGHWTWVAVAVGRHYDCYAGYSNWYFGWSVSKKGWCCDHENRGCPGTWHGSYIYDCSAGFSNWLQGWSASKKDWCCRKAHKGCVKYHCTGNADLWAYEKRKWCCGHFRKGCAYTTLSPLKCDTPCELHGETETCLNRMKWNAEHILAGRSNRCALAYSKVQVECDVCRSCSFQAACEVHSVGTLPFDCNAALKNFFRAWSPVKKHWCCTKQGKGCEGPIPPTVDPGHGMVWKHALVNGYWTWQAVAVGRHCTGNADLWANEKRKWCCDFFRKGCTNRMRLHSAAARGDVQEVDEILTKVPQAVNAKGDGGQTLLAQAIISGSEATVQAVLRHRADVNAVMKRGYTALVVAASQGTANMVQDILNSRANPNAHRADGSTALTLAAETGHAATVRIILGSSNADINTVTHFGETALMLASHSDKESAAKVRSILAHKPNLQVTRPLDGSTALHLALHSGHVASAKLLVKAGAKKNPLTLAGETPLMKAVQKGGNRSTIRWLVRHGAQVDQRSKSGMTALRLSKQKQFSDHQILRQQLRHLVRSMQYPNATLWHTKQAKTESNIAKAKELMEREPEAAVLFKQLLQLARDEASAKNLSKFLVQQTPQASSTLVQKLGSTTWWSAFLQKLDAAKYCLAWGMILGALGGSALACMKLSWSETENSSNEDGLELGARRIALKALVPTAYRLRCQAWRAVEAAAGAATKEAVSTIFLPLGYAMLWLDWKVMGAFYVTFYILPASLHLGWSEIRKHPVLVLVDSGKAVSAVTFFRVLATCALLYITNAMRHECNDEVHYLVYGEFEHKDRCNGPLSQLMVNSHGLPGWLGEPILSRSSAELVCPATNKMTSASDWYFDYLGFIWWLSLLWLALVLRNIVAQISGCSRQQDLEKRSSQVQRLALEIRFAGNRQGIEELTRAQQIVQPEEAWAVPAGIFPRLLLCLVDAVIMDLLSIFNYIRSTQSVFAGILIFITAFSFFLECIAGGVCGLVREVRVSIEKGIVTSKLQTFLELEQSFEAPLALCFTVYAWNFSIQDQFSLVQGLASLAISLYSFTDYICWLVDLDLHKPQQLGAEDLKLYWKLKEEASGTQSPQGEATSAFCCWGNKSRVLVAL</sequence>
<keyword evidence="6" id="KW-1185">Reference proteome</keyword>
<keyword evidence="4" id="KW-0472">Membrane</keyword>
<evidence type="ECO:0000313" key="6">
    <source>
        <dbReference type="Proteomes" id="UP000604046"/>
    </source>
</evidence>
<evidence type="ECO:0000256" key="1">
    <source>
        <dbReference type="ARBA" id="ARBA00022737"/>
    </source>
</evidence>
<dbReference type="InterPro" id="IPR002110">
    <property type="entry name" value="Ankyrin_rpt"/>
</dbReference>
<name>A0A812M1R8_9DINO</name>
<dbReference type="AlphaFoldDB" id="A0A812M1R8"/>
<dbReference type="PANTHER" id="PTHR24198">
    <property type="entry name" value="ANKYRIN REPEAT AND PROTEIN KINASE DOMAIN-CONTAINING PROTEIN"/>
    <property type="match status" value="1"/>
</dbReference>
<feature type="transmembrane region" description="Helical" evidence="4">
    <location>
        <begin position="1001"/>
        <end position="1020"/>
    </location>
</feature>
<feature type="repeat" description="ANK" evidence="3">
    <location>
        <begin position="444"/>
        <end position="477"/>
    </location>
</feature>
<feature type="repeat" description="ANK" evidence="3">
    <location>
        <begin position="514"/>
        <end position="546"/>
    </location>
</feature>
<dbReference type="Proteomes" id="UP000604046">
    <property type="component" value="Unassembled WGS sequence"/>
</dbReference>
<evidence type="ECO:0000256" key="4">
    <source>
        <dbReference type="SAM" id="Phobius"/>
    </source>
</evidence>
<dbReference type="PROSITE" id="PS50088">
    <property type="entry name" value="ANK_REPEAT"/>
    <property type="match status" value="4"/>
</dbReference>
<protein>
    <submittedName>
        <fullName evidence="5">Ank2 protein</fullName>
    </submittedName>
</protein>
<evidence type="ECO:0000256" key="2">
    <source>
        <dbReference type="ARBA" id="ARBA00023043"/>
    </source>
</evidence>
<evidence type="ECO:0000256" key="3">
    <source>
        <dbReference type="PROSITE-ProRule" id="PRU00023"/>
    </source>
</evidence>
<feature type="repeat" description="ANK" evidence="3">
    <location>
        <begin position="547"/>
        <end position="580"/>
    </location>
</feature>
<dbReference type="SMART" id="SM00248">
    <property type="entry name" value="ANK"/>
    <property type="match status" value="7"/>
</dbReference>
<evidence type="ECO:0000313" key="5">
    <source>
        <dbReference type="EMBL" id="CAE7250739.1"/>
    </source>
</evidence>
<feature type="transmembrane region" description="Helical" evidence="4">
    <location>
        <begin position="790"/>
        <end position="807"/>
    </location>
</feature>
<reference evidence="5" key="1">
    <citation type="submission" date="2021-02" db="EMBL/GenBank/DDBJ databases">
        <authorList>
            <person name="Dougan E. K."/>
            <person name="Rhodes N."/>
            <person name="Thang M."/>
            <person name="Chan C."/>
        </authorList>
    </citation>
    <scope>NUCLEOTIDE SEQUENCE</scope>
</reference>
<feature type="transmembrane region" description="Helical" evidence="4">
    <location>
        <begin position="920"/>
        <end position="940"/>
    </location>
</feature>
<comment type="caution">
    <text evidence="5">The sequence shown here is derived from an EMBL/GenBank/DDBJ whole genome shotgun (WGS) entry which is preliminary data.</text>
</comment>
<dbReference type="InterPro" id="IPR036770">
    <property type="entry name" value="Ankyrin_rpt-contain_sf"/>
</dbReference>
<dbReference type="PANTHER" id="PTHR24198:SF165">
    <property type="entry name" value="ANKYRIN REPEAT-CONTAINING PROTEIN-RELATED"/>
    <property type="match status" value="1"/>
</dbReference>
<keyword evidence="4" id="KW-0812">Transmembrane</keyword>
<organism evidence="5 6">
    <name type="scientific">Symbiodinium natans</name>
    <dbReference type="NCBI Taxonomy" id="878477"/>
    <lineage>
        <taxon>Eukaryota</taxon>
        <taxon>Sar</taxon>
        <taxon>Alveolata</taxon>
        <taxon>Dinophyceae</taxon>
        <taxon>Suessiales</taxon>
        <taxon>Symbiodiniaceae</taxon>
        <taxon>Symbiodinium</taxon>
    </lineage>
</organism>